<comment type="caution">
    <text evidence="1">The sequence shown here is derived from an EMBL/GenBank/DDBJ whole genome shotgun (WGS) entry which is preliminary data.</text>
</comment>
<evidence type="ECO:0000313" key="2">
    <source>
        <dbReference type="Proteomes" id="UP000807716"/>
    </source>
</evidence>
<dbReference type="SUPFAM" id="SSF52047">
    <property type="entry name" value="RNI-like"/>
    <property type="match status" value="1"/>
</dbReference>
<gene>
    <name evidence="1" type="ORF">DFQ27_004706</name>
</gene>
<dbReference type="Proteomes" id="UP000807716">
    <property type="component" value="Unassembled WGS sequence"/>
</dbReference>
<reference evidence="1" key="1">
    <citation type="journal article" date="2020" name="Fungal Divers.">
        <title>Resolving the Mortierellaceae phylogeny through synthesis of multi-gene phylogenetics and phylogenomics.</title>
        <authorList>
            <person name="Vandepol N."/>
            <person name="Liber J."/>
            <person name="Desiro A."/>
            <person name="Na H."/>
            <person name="Kennedy M."/>
            <person name="Barry K."/>
            <person name="Grigoriev I.V."/>
            <person name="Miller A.N."/>
            <person name="O'Donnell K."/>
            <person name="Stajich J.E."/>
            <person name="Bonito G."/>
        </authorList>
    </citation>
    <scope>NUCLEOTIDE SEQUENCE</scope>
    <source>
        <strain evidence="1">BC1065</strain>
    </source>
</reference>
<proteinExistence type="predicted"/>
<dbReference type="InterPro" id="IPR032675">
    <property type="entry name" value="LRR_dom_sf"/>
</dbReference>
<dbReference type="OrthoDB" id="2449938at2759"/>
<name>A0A9P6UCI8_9FUNG</name>
<evidence type="ECO:0008006" key="3">
    <source>
        <dbReference type="Google" id="ProtNLM"/>
    </source>
</evidence>
<keyword evidence="2" id="KW-1185">Reference proteome</keyword>
<dbReference type="AlphaFoldDB" id="A0A9P6UCI8"/>
<sequence length="580" mass="65491">MSLKSIDIIISIPEIQIILRTILTREELFNALFVSKQWYGALLPAYWHTLNIGAQTTFEPELLDPVGHLVRDLTLREYTALKHFVPSCHRLRSLTVQTFGVSPMTVTRYWPSLIQLLEQNAELTFLLLNLRAPVVGWSVLSAFEAAPHLTSASLICSIPIDTHLIFDILERCPLLEQLAVHSTFPLTVRPAREYFDARPDSPLAYPHLRQLVLGLGQKSEVDRELLIPIWRRAPKIEKFDVTLDEAYGRECLDVLQELIRRRGSRVRELHLYSNDDESAQPVPATTGSSLLGNPNWVDAGIAALMVPPSPLRFSSGSHQQQQPPPTSALMTDLRFFHCGVGVLTARALSTYHASSLVSLVMVGGRGTKSWRLSSDAIATIVTSCSKLKYLSLAQSYRIPTQERSLYCSLDARDAIREPWVCLGLEFLELQVCGVCRRHPKASTSDHFDSAEHREHCYDIQRQVFRQLGKLKSLKHLCLGDKTIRRSSFEDFGQFDCLDFRLVIGDEAGAGAGGLEYLAHLNLQSLDVTGILHNIRLEEVSWMLSYWPDLIKLHGLSYGYNDENTQAIQYIQEQYPSFSVR</sequence>
<dbReference type="Gene3D" id="3.80.10.10">
    <property type="entry name" value="Ribonuclease Inhibitor"/>
    <property type="match status" value="2"/>
</dbReference>
<organism evidence="1 2">
    <name type="scientific">Actinomortierella ambigua</name>
    <dbReference type="NCBI Taxonomy" id="1343610"/>
    <lineage>
        <taxon>Eukaryota</taxon>
        <taxon>Fungi</taxon>
        <taxon>Fungi incertae sedis</taxon>
        <taxon>Mucoromycota</taxon>
        <taxon>Mortierellomycotina</taxon>
        <taxon>Mortierellomycetes</taxon>
        <taxon>Mortierellales</taxon>
        <taxon>Mortierellaceae</taxon>
        <taxon>Actinomortierella</taxon>
    </lineage>
</organism>
<evidence type="ECO:0000313" key="1">
    <source>
        <dbReference type="EMBL" id="KAG0269133.1"/>
    </source>
</evidence>
<dbReference type="EMBL" id="JAAAJB010000033">
    <property type="protein sequence ID" value="KAG0269133.1"/>
    <property type="molecule type" value="Genomic_DNA"/>
</dbReference>
<protein>
    <recommendedName>
        <fullName evidence="3">F-box domain-containing protein</fullName>
    </recommendedName>
</protein>
<accession>A0A9P6UCI8</accession>